<dbReference type="EMBL" id="MVGC01000798">
    <property type="protein sequence ID" value="RJE17635.1"/>
    <property type="molecule type" value="Genomic_DNA"/>
</dbReference>
<dbReference type="OrthoDB" id="538223at2759"/>
<gene>
    <name evidence="1" type="ORF">PHISCL_10028</name>
</gene>
<dbReference type="Proteomes" id="UP000266188">
    <property type="component" value="Unassembled WGS sequence"/>
</dbReference>
<proteinExistence type="predicted"/>
<evidence type="ECO:0000313" key="2">
    <source>
        <dbReference type="Proteomes" id="UP000266188"/>
    </source>
</evidence>
<reference evidence="2" key="1">
    <citation type="submission" date="2017-02" db="EMBL/GenBank/DDBJ databases">
        <authorList>
            <person name="Tafer H."/>
            <person name="Lopandic K."/>
        </authorList>
    </citation>
    <scope>NUCLEOTIDE SEQUENCE [LARGE SCALE GENOMIC DNA]</scope>
    <source>
        <strain evidence="2">CBS 366.77</strain>
    </source>
</reference>
<comment type="caution">
    <text evidence="1">The sequence shown here is derived from an EMBL/GenBank/DDBJ whole genome shotgun (WGS) entry which is preliminary data.</text>
</comment>
<dbReference type="AlphaFoldDB" id="A0A3A2ZID4"/>
<keyword evidence="2" id="KW-1185">Reference proteome</keyword>
<sequence length="214" mass="24029">MASNIDLSLPSYFPGDLSCFGDKNWDNAAFALYTLVELPQNKLDALVTFLNEEEMKSQEYDPDAIYLVRVPPVYNFAGKSLKDILYAHSQMDKEITPRPGGGGSATGDLGWYPSAFIVVTNIEWEKYGLLFVYADDTGLYKSDSDENGQVKTNPDMTQQGIPMDQFFFKPRDTEYVSTILFNIRSGDMSCAETKQQDAIPWEEDQRPNARGGVI</sequence>
<evidence type="ECO:0000313" key="1">
    <source>
        <dbReference type="EMBL" id="RJE17635.1"/>
    </source>
</evidence>
<name>A0A3A2ZID4_9EURO</name>
<accession>A0A3A2ZID4</accession>
<organism evidence="1 2">
    <name type="scientific">Aspergillus sclerotialis</name>
    <dbReference type="NCBI Taxonomy" id="2070753"/>
    <lineage>
        <taxon>Eukaryota</taxon>
        <taxon>Fungi</taxon>
        <taxon>Dikarya</taxon>
        <taxon>Ascomycota</taxon>
        <taxon>Pezizomycotina</taxon>
        <taxon>Eurotiomycetes</taxon>
        <taxon>Eurotiomycetidae</taxon>
        <taxon>Eurotiales</taxon>
        <taxon>Aspergillaceae</taxon>
        <taxon>Aspergillus</taxon>
        <taxon>Aspergillus subgen. Polypaecilum</taxon>
    </lineage>
</organism>
<protein>
    <submittedName>
        <fullName evidence="1">Uncharacterized protein</fullName>
    </submittedName>
</protein>